<sequence length="278" mass="31884">MCQLCKELLLKEILSIQAYILSFVTFVSIMTDQPSRIPQYRYLYELLRQDIIRGVFKVGDLLPSESVLQQQYRLTQPTIRQALLLLVQEGYIKKHQGKGSIVQAIPIGLGVMSLKTHAITGEDKPTVSDDLTAERITTTILTKPYLCSFPEDFQFYPSGEDTQAEFYGVERLRSVNDTPVFVEKLILPNRYLPTFTRQRLANRSFFDLLRAKYGLVVTGGEQKIQALPAHERVATQLRVDVGHPVLRLEKRIDTNKSDFSFFSLLFARTDQFLLQGRF</sequence>
<name>A0A2K8YT90_9BACT</name>
<accession>A0A2K8YT90</accession>
<evidence type="ECO:0000313" key="5">
    <source>
        <dbReference type="EMBL" id="AUD00830.1"/>
    </source>
</evidence>
<dbReference type="Gene3D" id="1.10.10.10">
    <property type="entry name" value="Winged helix-like DNA-binding domain superfamily/Winged helix DNA-binding domain"/>
    <property type="match status" value="1"/>
</dbReference>
<dbReference type="InterPro" id="IPR028978">
    <property type="entry name" value="Chorismate_lyase_/UTRA_dom_sf"/>
</dbReference>
<reference evidence="5 6" key="1">
    <citation type="submission" date="2017-11" db="EMBL/GenBank/DDBJ databases">
        <title>Taxonomic description and genome sequences of Spirosoma HA7 sp. nov., isolated from pollen microhabitat of Corylus avellana.</title>
        <authorList>
            <person name="Ambika Manirajan B."/>
            <person name="Suarez C."/>
            <person name="Ratering S."/>
            <person name="Geissler-Plaum R."/>
            <person name="Cardinale M."/>
            <person name="Sylvia S."/>
        </authorList>
    </citation>
    <scope>NUCLEOTIDE SEQUENCE [LARGE SCALE GENOMIC DNA]</scope>
    <source>
        <strain evidence="5 6">HA7</strain>
    </source>
</reference>
<dbReference type="CDD" id="cd07377">
    <property type="entry name" value="WHTH_GntR"/>
    <property type="match status" value="1"/>
</dbReference>
<dbReference type="GO" id="GO:0003677">
    <property type="term" value="F:DNA binding"/>
    <property type="evidence" value="ECO:0007669"/>
    <property type="project" value="UniProtKB-KW"/>
</dbReference>
<dbReference type="SUPFAM" id="SSF64288">
    <property type="entry name" value="Chorismate lyase-like"/>
    <property type="match status" value="1"/>
</dbReference>
<feature type="domain" description="HTH gntR-type" evidence="4">
    <location>
        <begin position="37"/>
        <end position="105"/>
    </location>
</feature>
<proteinExistence type="predicted"/>
<evidence type="ECO:0000259" key="4">
    <source>
        <dbReference type="PROSITE" id="PS50949"/>
    </source>
</evidence>
<dbReference type="SUPFAM" id="SSF46785">
    <property type="entry name" value="Winged helix' DNA-binding domain"/>
    <property type="match status" value="1"/>
</dbReference>
<organism evidence="5 6">
    <name type="scientific">Spirosoma pollinicola</name>
    <dbReference type="NCBI Taxonomy" id="2057025"/>
    <lineage>
        <taxon>Bacteria</taxon>
        <taxon>Pseudomonadati</taxon>
        <taxon>Bacteroidota</taxon>
        <taxon>Cytophagia</taxon>
        <taxon>Cytophagales</taxon>
        <taxon>Cytophagaceae</taxon>
        <taxon>Spirosoma</taxon>
    </lineage>
</organism>
<dbReference type="EMBL" id="CP025096">
    <property type="protein sequence ID" value="AUD00830.1"/>
    <property type="molecule type" value="Genomic_DNA"/>
</dbReference>
<keyword evidence="1" id="KW-0805">Transcription regulation</keyword>
<dbReference type="PANTHER" id="PTHR44846:SF1">
    <property type="entry name" value="MANNOSYL-D-GLYCERATE TRANSPORT_METABOLISM SYSTEM REPRESSOR MNGR-RELATED"/>
    <property type="match status" value="1"/>
</dbReference>
<protein>
    <submittedName>
        <fullName evidence="5">GntR family transcriptional regulator</fullName>
    </submittedName>
</protein>
<dbReference type="KEGG" id="spir:CWM47_02755"/>
<dbReference type="GO" id="GO:0045892">
    <property type="term" value="P:negative regulation of DNA-templated transcription"/>
    <property type="evidence" value="ECO:0007669"/>
    <property type="project" value="TreeGrafter"/>
</dbReference>
<dbReference type="GO" id="GO:0003700">
    <property type="term" value="F:DNA-binding transcription factor activity"/>
    <property type="evidence" value="ECO:0007669"/>
    <property type="project" value="InterPro"/>
</dbReference>
<keyword evidence="2" id="KW-0238">DNA-binding</keyword>
<evidence type="ECO:0000256" key="2">
    <source>
        <dbReference type="ARBA" id="ARBA00023125"/>
    </source>
</evidence>
<dbReference type="SMART" id="SM00866">
    <property type="entry name" value="UTRA"/>
    <property type="match status" value="1"/>
</dbReference>
<dbReference type="Proteomes" id="UP000232883">
    <property type="component" value="Chromosome"/>
</dbReference>
<dbReference type="InterPro" id="IPR050679">
    <property type="entry name" value="Bact_HTH_transcr_reg"/>
</dbReference>
<evidence type="ECO:0000313" key="6">
    <source>
        <dbReference type="Proteomes" id="UP000232883"/>
    </source>
</evidence>
<keyword evidence="3" id="KW-0804">Transcription</keyword>
<evidence type="ECO:0000256" key="1">
    <source>
        <dbReference type="ARBA" id="ARBA00023015"/>
    </source>
</evidence>
<dbReference type="PROSITE" id="PS50949">
    <property type="entry name" value="HTH_GNTR"/>
    <property type="match status" value="1"/>
</dbReference>
<dbReference type="OrthoDB" id="9815017at2"/>
<dbReference type="InterPro" id="IPR036388">
    <property type="entry name" value="WH-like_DNA-bd_sf"/>
</dbReference>
<dbReference type="PRINTS" id="PR00035">
    <property type="entry name" value="HTHGNTR"/>
</dbReference>
<dbReference type="SMART" id="SM00345">
    <property type="entry name" value="HTH_GNTR"/>
    <property type="match status" value="1"/>
</dbReference>
<dbReference type="AlphaFoldDB" id="A0A2K8YT90"/>
<dbReference type="InterPro" id="IPR000524">
    <property type="entry name" value="Tscrpt_reg_HTH_GntR"/>
</dbReference>
<dbReference type="InterPro" id="IPR036390">
    <property type="entry name" value="WH_DNA-bd_sf"/>
</dbReference>
<dbReference type="Pfam" id="PF07702">
    <property type="entry name" value="UTRA"/>
    <property type="match status" value="1"/>
</dbReference>
<dbReference type="Gene3D" id="3.40.1410.10">
    <property type="entry name" value="Chorismate lyase-like"/>
    <property type="match status" value="1"/>
</dbReference>
<gene>
    <name evidence="5" type="ORF">CWM47_02755</name>
</gene>
<dbReference type="Pfam" id="PF00392">
    <property type="entry name" value="GntR"/>
    <property type="match status" value="1"/>
</dbReference>
<keyword evidence="6" id="KW-1185">Reference proteome</keyword>
<dbReference type="InterPro" id="IPR011663">
    <property type="entry name" value="UTRA"/>
</dbReference>
<dbReference type="PANTHER" id="PTHR44846">
    <property type="entry name" value="MANNOSYL-D-GLYCERATE TRANSPORT/METABOLISM SYSTEM REPRESSOR MNGR-RELATED"/>
    <property type="match status" value="1"/>
</dbReference>
<evidence type="ECO:0000256" key="3">
    <source>
        <dbReference type="ARBA" id="ARBA00023163"/>
    </source>
</evidence>